<evidence type="ECO:0000259" key="19">
    <source>
        <dbReference type="PROSITE" id="PS50999"/>
    </source>
</evidence>
<organism evidence="20">
    <name type="scientific">Tridacna derasa</name>
    <name type="common">Southern giant clam</name>
    <dbReference type="NCBI Taxonomy" id="80831"/>
    <lineage>
        <taxon>Eukaryota</taxon>
        <taxon>Metazoa</taxon>
        <taxon>Spiralia</taxon>
        <taxon>Lophotrochozoa</taxon>
        <taxon>Mollusca</taxon>
        <taxon>Bivalvia</taxon>
        <taxon>Autobranchia</taxon>
        <taxon>Heteroconchia</taxon>
        <taxon>Euheterodonta</taxon>
        <taxon>Imparidentia</taxon>
        <taxon>Neoheterodontei</taxon>
        <taxon>Cardiida</taxon>
        <taxon>Cardioidea</taxon>
        <taxon>Cardiidae</taxon>
        <taxon>Tridacninae</taxon>
        <taxon>Tridacna</taxon>
    </lineage>
</organism>
<dbReference type="PROSITE" id="PS00078">
    <property type="entry name" value="COX2"/>
    <property type="match status" value="1"/>
</dbReference>
<evidence type="ECO:0000256" key="3">
    <source>
        <dbReference type="ARBA" id="ARBA00015946"/>
    </source>
</evidence>
<dbReference type="Gene3D" id="2.60.40.420">
    <property type="entry name" value="Cupredoxins - blue copper proteins"/>
    <property type="match status" value="1"/>
</dbReference>
<evidence type="ECO:0000256" key="9">
    <source>
        <dbReference type="ARBA" id="ARBA00022967"/>
    </source>
</evidence>
<feature type="region of interest" description="Disordered" evidence="16">
    <location>
        <begin position="242"/>
        <end position="310"/>
    </location>
</feature>
<dbReference type="PRINTS" id="PR01166">
    <property type="entry name" value="CYCOXIDASEII"/>
</dbReference>
<keyword evidence="12 15" id="KW-0186">Copper</keyword>
<feature type="compositionally biased region" description="Low complexity" evidence="16">
    <location>
        <begin position="290"/>
        <end position="310"/>
    </location>
</feature>
<evidence type="ECO:0000256" key="1">
    <source>
        <dbReference type="ARBA" id="ARBA00004141"/>
    </source>
</evidence>
<keyword evidence="5 15" id="KW-0679">Respiratory chain</keyword>
<reference evidence="20" key="1">
    <citation type="journal article" date="2018" name="Mitochondrial DNA Part B Resour">
        <title>The complete mitochondrial genome sequence of the giant clam Tridacna derasa (Tridacnidae: Tridacna).</title>
        <authorList>
            <person name="Ma H."/>
            <person name="Lin L."/>
            <person name="Zhang Y."/>
            <person name="Chen S."/>
            <person name="Shi W."/>
            <person name="Yu Z."/>
        </authorList>
    </citation>
    <scope>NUCLEOTIDE SEQUENCE</scope>
</reference>
<sequence length="310" mass="34807">MLPQISFPSPFTTNMKYMILYHGCVMTVCVVVMAFVSAGFYFIILPWYEEKDLFTKVYTKCEKAEAAWTGIPMIFLFLLSIPSHILLYYSGSRKGCDYYMNLKVVGHQWYWGYEYSGASNSNFSFDSYMIPILELPKDGYAYMDVDKRCVLPVNRLIRVLYTSVDVIHSWFIPSFGFKNDCIPGRIGSSSLVILAPGIFYGFCTELCGAYHSEMPIVVEAVPEEEFSKWLLAVSSSDIIMESSEDSSPFNPPFEDKDSSNDIIKEDDEGKEGALPPSSEDSNNTPNDNESASLNKKSLLDSSSESSNGST</sequence>
<reference evidence="20" key="2">
    <citation type="submission" date="2018-01" db="EMBL/GenBank/DDBJ databases">
        <authorList>
            <person name="Ma T.H."/>
            <person name="Yu N.Z."/>
        </authorList>
    </citation>
    <scope>NUCLEOTIDE SEQUENCE</scope>
</reference>
<evidence type="ECO:0000256" key="17">
    <source>
        <dbReference type="SAM" id="Phobius"/>
    </source>
</evidence>
<evidence type="ECO:0000256" key="8">
    <source>
        <dbReference type="ARBA" id="ARBA00022842"/>
    </source>
</evidence>
<dbReference type="GO" id="GO:0005507">
    <property type="term" value="F:copper ion binding"/>
    <property type="evidence" value="ECO:0007669"/>
    <property type="project" value="InterPro"/>
</dbReference>
<dbReference type="InterPro" id="IPR008972">
    <property type="entry name" value="Cupredoxin"/>
</dbReference>
<comment type="similarity">
    <text evidence="2 15">Belongs to the cytochrome c oxidase subunit 2 family.</text>
</comment>
<accession>A0A3G3C728</accession>
<keyword evidence="9" id="KW-1278">Translocase</keyword>
<dbReference type="PANTHER" id="PTHR22888:SF9">
    <property type="entry name" value="CYTOCHROME C OXIDASE SUBUNIT 2"/>
    <property type="match status" value="1"/>
</dbReference>
<evidence type="ECO:0000256" key="13">
    <source>
        <dbReference type="ARBA" id="ARBA00023136"/>
    </source>
</evidence>
<evidence type="ECO:0000259" key="18">
    <source>
        <dbReference type="PROSITE" id="PS50857"/>
    </source>
</evidence>
<evidence type="ECO:0000256" key="14">
    <source>
        <dbReference type="ARBA" id="ARBA00049512"/>
    </source>
</evidence>
<feature type="transmembrane region" description="Helical" evidence="17">
    <location>
        <begin position="66"/>
        <end position="89"/>
    </location>
</feature>
<dbReference type="PANTHER" id="PTHR22888">
    <property type="entry name" value="CYTOCHROME C OXIDASE, SUBUNIT II"/>
    <property type="match status" value="1"/>
</dbReference>
<evidence type="ECO:0000256" key="16">
    <source>
        <dbReference type="SAM" id="MobiDB-lite"/>
    </source>
</evidence>
<evidence type="ECO:0000256" key="2">
    <source>
        <dbReference type="ARBA" id="ARBA00007866"/>
    </source>
</evidence>
<comment type="function">
    <text evidence="15">Component of the cytochrome c oxidase, the last enzyme in the mitochondrial electron transport chain which drives oxidative phosphorylation. The respiratory chain contains 3 multisubunit complexes succinate dehydrogenase (complex II, CII), ubiquinol-cytochrome c oxidoreductase (cytochrome b-c1 complex, complex III, CIII) and cytochrome c oxidase (complex IV, CIV), that cooperate to transfer electrons derived from NADH and succinate to molecular oxygen, creating an electrochemical gradient over the inner membrane that drives transmembrane transport and the ATP synthase. Cytochrome c oxidase is the component of the respiratory chain that catalyzes the reduction of oxygen to water. Electrons originating from reduced cytochrome c in the intermembrane space (IMS) are transferred via the dinuclear copper A center (CU(A)) of subunit 2 and heme A of subunit 1 to the active site in subunit 1, a binuclear center (BNC) formed by heme A3 and copper B (CU(B)). The BNC reduces molecular oxygen to 2 water molecules using 4 electrons from cytochrome c in the IMS and 4 protons from the mitochondrial matrix.</text>
</comment>
<feature type="transmembrane region" description="Helical" evidence="17">
    <location>
        <begin position="20"/>
        <end position="45"/>
    </location>
</feature>
<dbReference type="InterPro" id="IPR002429">
    <property type="entry name" value="CcO_II-like_C"/>
</dbReference>
<feature type="domain" description="Cytochrome oxidase subunit II transmembrane region profile" evidence="19">
    <location>
        <begin position="1"/>
        <end position="94"/>
    </location>
</feature>
<name>A0A3G3C728_TRIDE</name>
<keyword evidence="13 15" id="KW-0472">Membrane</keyword>
<dbReference type="GO" id="GO:0042773">
    <property type="term" value="P:ATP synthesis coupled electron transport"/>
    <property type="evidence" value="ECO:0007669"/>
    <property type="project" value="TreeGrafter"/>
</dbReference>
<keyword evidence="11 17" id="KW-1133">Transmembrane helix</keyword>
<gene>
    <name evidence="20" type="primary">COII</name>
</gene>
<keyword evidence="8" id="KW-0460">Magnesium</keyword>
<comment type="cofactor">
    <cofactor evidence="15">
        <name>Cu cation</name>
        <dbReference type="ChEBI" id="CHEBI:23378"/>
    </cofactor>
    <text evidence="15">Binds a copper A center.</text>
</comment>
<dbReference type="SUPFAM" id="SSF49503">
    <property type="entry name" value="Cupredoxins"/>
    <property type="match status" value="1"/>
</dbReference>
<keyword evidence="7 15" id="KW-0479">Metal-binding</keyword>
<proteinExistence type="inferred from homology"/>
<dbReference type="AlphaFoldDB" id="A0A3G3C728"/>
<evidence type="ECO:0000256" key="5">
    <source>
        <dbReference type="ARBA" id="ARBA00022660"/>
    </source>
</evidence>
<feature type="compositionally biased region" description="Basic and acidic residues" evidence="16">
    <location>
        <begin position="253"/>
        <end position="263"/>
    </location>
</feature>
<keyword evidence="6 15" id="KW-0812">Transmembrane</keyword>
<protein>
    <recommendedName>
        <fullName evidence="3 15">Cytochrome c oxidase subunit 2</fullName>
    </recommendedName>
</protein>
<feature type="domain" description="Cytochrome oxidase subunit II copper A binding" evidence="18">
    <location>
        <begin position="97"/>
        <end position="232"/>
    </location>
</feature>
<dbReference type="PROSITE" id="PS50999">
    <property type="entry name" value="COX2_TM"/>
    <property type="match status" value="1"/>
</dbReference>
<dbReference type="CDD" id="cd13912">
    <property type="entry name" value="CcO_II_C"/>
    <property type="match status" value="1"/>
</dbReference>
<dbReference type="EMBL" id="MG755811">
    <property type="protein sequence ID" value="AYP72640.1"/>
    <property type="molecule type" value="Genomic_DNA"/>
</dbReference>
<evidence type="ECO:0000256" key="11">
    <source>
        <dbReference type="ARBA" id="ARBA00022989"/>
    </source>
</evidence>
<dbReference type="InterPro" id="IPR036257">
    <property type="entry name" value="Cyt_c_oxidase_su2_TM_sf"/>
</dbReference>
<keyword evidence="15" id="KW-0999">Mitochondrion inner membrane</keyword>
<keyword evidence="10 15" id="KW-0249">Electron transport</keyword>
<evidence type="ECO:0000256" key="7">
    <source>
        <dbReference type="ARBA" id="ARBA00022723"/>
    </source>
</evidence>
<dbReference type="Gene3D" id="1.10.287.90">
    <property type="match status" value="1"/>
</dbReference>
<geneLocation type="mitochondrion" evidence="20"/>
<dbReference type="InterPro" id="IPR034210">
    <property type="entry name" value="CcO_II_C"/>
</dbReference>
<evidence type="ECO:0000256" key="6">
    <source>
        <dbReference type="ARBA" id="ARBA00022692"/>
    </source>
</evidence>
<evidence type="ECO:0000313" key="20">
    <source>
        <dbReference type="EMBL" id="AYP72640.1"/>
    </source>
</evidence>
<dbReference type="GO" id="GO:0004129">
    <property type="term" value="F:cytochrome-c oxidase activity"/>
    <property type="evidence" value="ECO:0007669"/>
    <property type="project" value="UniProtKB-EC"/>
</dbReference>
<dbReference type="InterPro" id="IPR001505">
    <property type="entry name" value="Copper_CuA"/>
</dbReference>
<evidence type="ECO:0000256" key="15">
    <source>
        <dbReference type="RuleBase" id="RU000457"/>
    </source>
</evidence>
<keyword evidence="15 20" id="KW-0496">Mitochondrion</keyword>
<evidence type="ECO:0000256" key="12">
    <source>
        <dbReference type="ARBA" id="ARBA00023008"/>
    </source>
</evidence>
<evidence type="ECO:0000256" key="10">
    <source>
        <dbReference type="ARBA" id="ARBA00022982"/>
    </source>
</evidence>
<dbReference type="Pfam" id="PF00116">
    <property type="entry name" value="COX2"/>
    <property type="match status" value="1"/>
</dbReference>
<evidence type="ECO:0000256" key="4">
    <source>
        <dbReference type="ARBA" id="ARBA00022448"/>
    </source>
</evidence>
<comment type="subcellular location">
    <subcellularLocation>
        <location evidence="1">Membrane</location>
        <topology evidence="1">Multi-pass membrane protein</topology>
    </subcellularLocation>
    <subcellularLocation>
        <location evidence="15">Mitochondrion inner membrane</location>
        <topology evidence="15">Multi-pass membrane protein</topology>
    </subcellularLocation>
</comment>
<keyword evidence="4 15" id="KW-0813">Transport</keyword>
<comment type="catalytic activity">
    <reaction evidence="14">
        <text>4 Fe(II)-[cytochrome c] + O2 + 8 H(+)(in) = 4 Fe(III)-[cytochrome c] + 2 H2O + 4 H(+)(out)</text>
        <dbReference type="Rhea" id="RHEA:11436"/>
        <dbReference type="Rhea" id="RHEA-COMP:10350"/>
        <dbReference type="Rhea" id="RHEA-COMP:14399"/>
        <dbReference type="ChEBI" id="CHEBI:15377"/>
        <dbReference type="ChEBI" id="CHEBI:15378"/>
        <dbReference type="ChEBI" id="CHEBI:15379"/>
        <dbReference type="ChEBI" id="CHEBI:29033"/>
        <dbReference type="ChEBI" id="CHEBI:29034"/>
        <dbReference type="EC" id="7.1.1.9"/>
    </reaction>
    <physiologicalReaction direction="left-to-right" evidence="14">
        <dbReference type="Rhea" id="RHEA:11437"/>
    </physiologicalReaction>
</comment>
<dbReference type="InterPro" id="IPR045187">
    <property type="entry name" value="CcO_II"/>
</dbReference>
<dbReference type="PROSITE" id="PS50857">
    <property type="entry name" value="COX2_CUA"/>
    <property type="match status" value="1"/>
</dbReference>
<dbReference type="InterPro" id="IPR011759">
    <property type="entry name" value="Cyt_c_oxidase_su2_TM_dom"/>
</dbReference>
<feature type="compositionally biased region" description="Polar residues" evidence="16">
    <location>
        <begin position="278"/>
        <end position="289"/>
    </location>
</feature>
<dbReference type="SUPFAM" id="SSF81464">
    <property type="entry name" value="Cytochrome c oxidase subunit II-like, transmembrane region"/>
    <property type="match status" value="1"/>
</dbReference>
<dbReference type="GO" id="GO:0005743">
    <property type="term" value="C:mitochondrial inner membrane"/>
    <property type="evidence" value="ECO:0007669"/>
    <property type="project" value="UniProtKB-SubCell"/>
</dbReference>
<dbReference type="Pfam" id="PF02790">
    <property type="entry name" value="COX2_TM"/>
    <property type="match status" value="1"/>
</dbReference>